<dbReference type="OrthoDB" id="3828227at2"/>
<dbReference type="EMBL" id="QZEZ01000001">
    <property type="protein sequence ID" value="RJK97521.1"/>
    <property type="molecule type" value="Genomic_DNA"/>
</dbReference>
<organism evidence="1 2">
    <name type="scientific">Vallicoccus soli</name>
    <dbReference type="NCBI Taxonomy" id="2339232"/>
    <lineage>
        <taxon>Bacteria</taxon>
        <taxon>Bacillati</taxon>
        <taxon>Actinomycetota</taxon>
        <taxon>Actinomycetes</taxon>
        <taxon>Motilibacterales</taxon>
        <taxon>Vallicoccaceae</taxon>
        <taxon>Vallicoccus</taxon>
    </lineage>
</organism>
<sequence>MSYVLEPEVAGGLGERTVWDRTGPVPRVTALHYEVDQWLGDDLLESHPCFLATEALARAVDEAGLTGVAWGAAEVTTSDVAADLAPHQRLPPLRWLQPVGEAGRDDVALDGTGRLLCSDAAMDVLRGFHLENCLVEPQDAAL</sequence>
<dbReference type="RefSeq" id="WP_119948420.1">
    <property type="nucleotide sequence ID" value="NZ_QZEZ01000001.1"/>
</dbReference>
<gene>
    <name evidence="1" type="ORF">D5H78_00275</name>
</gene>
<accession>A0A3A3ZLZ4</accession>
<name>A0A3A3ZLZ4_9ACTN</name>
<evidence type="ECO:0000313" key="1">
    <source>
        <dbReference type="EMBL" id="RJK97521.1"/>
    </source>
</evidence>
<evidence type="ECO:0000313" key="2">
    <source>
        <dbReference type="Proteomes" id="UP000265614"/>
    </source>
</evidence>
<proteinExistence type="predicted"/>
<keyword evidence="2" id="KW-1185">Reference proteome</keyword>
<protein>
    <submittedName>
        <fullName evidence="1">Uncharacterized protein</fullName>
    </submittedName>
</protein>
<dbReference type="Proteomes" id="UP000265614">
    <property type="component" value="Unassembled WGS sequence"/>
</dbReference>
<dbReference type="AlphaFoldDB" id="A0A3A3ZLZ4"/>
<reference evidence="1 2" key="1">
    <citation type="submission" date="2018-09" db="EMBL/GenBank/DDBJ databases">
        <title>YIM 75000 draft genome.</title>
        <authorList>
            <person name="Tang S."/>
            <person name="Feng Y."/>
        </authorList>
    </citation>
    <scope>NUCLEOTIDE SEQUENCE [LARGE SCALE GENOMIC DNA]</scope>
    <source>
        <strain evidence="1 2">YIM 75000</strain>
    </source>
</reference>
<comment type="caution">
    <text evidence="1">The sequence shown here is derived from an EMBL/GenBank/DDBJ whole genome shotgun (WGS) entry which is preliminary data.</text>
</comment>